<feature type="compositionally biased region" description="Basic and acidic residues" evidence="1">
    <location>
        <begin position="66"/>
        <end position="76"/>
    </location>
</feature>
<feature type="region of interest" description="Disordered" evidence="1">
    <location>
        <begin position="42"/>
        <end position="86"/>
    </location>
</feature>
<feature type="compositionally biased region" description="Basic residues" evidence="1">
    <location>
        <begin position="77"/>
        <end position="86"/>
    </location>
</feature>
<accession>A0ABR5I3D5</accession>
<dbReference type="Proteomes" id="UP000037274">
    <property type="component" value="Unassembled WGS sequence"/>
</dbReference>
<protein>
    <recommendedName>
        <fullName evidence="4">Secreted Protein</fullName>
    </recommendedName>
</protein>
<proteinExistence type="predicted"/>
<keyword evidence="3" id="KW-1185">Reference proteome</keyword>
<reference evidence="2 3" key="1">
    <citation type="submission" date="2015-06" db="EMBL/GenBank/DDBJ databases">
        <title>Draft genome sequence of Streptomyces leeuwenhoekii C58, which produces the novel lasso peptide, chaxapeptin.</title>
        <authorList>
            <person name="Yi Y."/>
            <person name="Hai D."/>
            <person name="Jaspars M."/>
            <person name="Sheng H."/>
            <person name="Rateb M.E."/>
            <person name="Bull A."/>
            <person name="Goodfellow M."/>
            <person name="Asenjo J.A."/>
            <person name="Ebel R."/>
        </authorList>
    </citation>
    <scope>NUCLEOTIDE SEQUENCE [LARGE SCALE GENOMIC DNA]</scope>
    <source>
        <strain evidence="2 3">C58</strain>
    </source>
</reference>
<evidence type="ECO:0000313" key="2">
    <source>
        <dbReference type="EMBL" id="KMS80870.1"/>
    </source>
</evidence>
<dbReference type="EMBL" id="LFEH01000014">
    <property type="protein sequence ID" value="KMS80870.1"/>
    <property type="molecule type" value="Genomic_DNA"/>
</dbReference>
<evidence type="ECO:0008006" key="4">
    <source>
        <dbReference type="Google" id="ProtNLM"/>
    </source>
</evidence>
<organism evidence="2 3">
    <name type="scientific">Streptomyces leeuwenhoekii</name>
    <dbReference type="NCBI Taxonomy" id="1437453"/>
    <lineage>
        <taxon>Bacteria</taxon>
        <taxon>Bacillati</taxon>
        <taxon>Actinomycetota</taxon>
        <taxon>Actinomycetes</taxon>
        <taxon>Kitasatosporales</taxon>
        <taxon>Streptomycetaceae</taxon>
        <taxon>Streptomyces</taxon>
    </lineage>
</organism>
<sequence length="86" mass="9185">MNVFVTVIALLAVTAVGAFLIHRLNSQHGYRAAGFHYGPFGTAVPGPAPTSGRRARARATAASTTGERRGDRDGGRGRRRPRRRTG</sequence>
<name>A0ABR5I3D5_STRLW</name>
<evidence type="ECO:0000313" key="3">
    <source>
        <dbReference type="Proteomes" id="UP000037274"/>
    </source>
</evidence>
<evidence type="ECO:0000256" key="1">
    <source>
        <dbReference type="SAM" id="MobiDB-lite"/>
    </source>
</evidence>
<gene>
    <name evidence="2" type="ORF">ACH49_05665</name>
</gene>
<dbReference type="RefSeq" id="WP_048572101.1">
    <property type="nucleotide sequence ID" value="NZ_LFEH01000014.1"/>
</dbReference>
<comment type="caution">
    <text evidence="2">The sequence shown here is derived from an EMBL/GenBank/DDBJ whole genome shotgun (WGS) entry which is preliminary data.</text>
</comment>